<evidence type="ECO:0000313" key="2">
    <source>
        <dbReference type="EMBL" id="TLQ44748.1"/>
    </source>
</evidence>
<protein>
    <submittedName>
        <fullName evidence="2">Cobaltochelatase subunit CobN</fullName>
        <ecNumber evidence="2">6.6.1.2</ecNumber>
    </submittedName>
</protein>
<comment type="caution">
    <text evidence="2">The sequence shown here is derived from an EMBL/GenBank/DDBJ whole genome shotgun (WGS) entry which is preliminary data.</text>
</comment>
<dbReference type="EC" id="6.6.1.2" evidence="2"/>
<name>A0A5R9E467_9ACTN</name>
<feature type="domain" description="CobN/magnesium chelatase" evidence="1">
    <location>
        <begin position="104"/>
        <end position="1192"/>
    </location>
</feature>
<evidence type="ECO:0000259" key="1">
    <source>
        <dbReference type="Pfam" id="PF02514"/>
    </source>
</evidence>
<dbReference type="GO" id="GO:0009236">
    <property type="term" value="P:cobalamin biosynthetic process"/>
    <property type="evidence" value="ECO:0007669"/>
    <property type="project" value="InterPro"/>
</dbReference>
<dbReference type="EMBL" id="VAWE01000001">
    <property type="protein sequence ID" value="TLQ44748.1"/>
    <property type="molecule type" value="Genomic_DNA"/>
</dbReference>
<dbReference type="Proteomes" id="UP000305921">
    <property type="component" value="Unassembled WGS sequence"/>
</dbReference>
<dbReference type="Pfam" id="PF02514">
    <property type="entry name" value="CobN-Mg_chel"/>
    <property type="match status" value="1"/>
</dbReference>
<dbReference type="InterPro" id="IPR003672">
    <property type="entry name" value="CobN/Mg_chltase"/>
</dbReference>
<accession>A0A5R9E467</accession>
<proteinExistence type="predicted"/>
<keyword evidence="3" id="KW-1185">Reference proteome</keyword>
<dbReference type="RefSeq" id="WP_138054097.1">
    <property type="nucleotide sequence ID" value="NZ_VAWE01000001.1"/>
</dbReference>
<keyword evidence="2" id="KW-0436">Ligase</keyword>
<dbReference type="GO" id="GO:0051116">
    <property type="term" value="F:cobaltochelatase activity"/>
    <property type="evidence" value="ECO:0007669"/>
    <property type="project" value="UniProtKB-EC"/>
</dbReference>
<reference evidence="2 3" key="1">
    <citation type="submission" date="2019-05" db="EMBL/GenBank/DDBJ databases">
        <title>Streptomyces marianii sp. nov., a novel marine actinomycete from southern coast of India.</title>
        <authorList>
            <person name="Iniyan A.M."/>
            <person name="Wink J."/>
            <person name="Ramprasad E."/>
            <person name="Ramana C.V."/>
            <person name="Bunk B."/>
            <person name="Sproer C."/>
            <person name="Joseph F.-J.R.S."/>
            <person name="Vincent S.G.P."/>
        </authorList>
    </citation>
    <scope>NUCLEOTIDE SEQUENCE [LARGE SCALE GENOMIC DNA]</scope>
    <source>
        <strain evidence="2 3">ICN19</strain>
    </source>
</reference>
<dbReference type="OrthoDB" id="9757976at2"/>
<dbReference type="PANTHER" id="PTHR44119:SF4">
    <property type="entry name" value="AEROBIC COBALTOCHELATASE SUBUNIT COBN"/>
    <property type="match status" value="1"/>
</dbReference>
<dbReference type="InterPro" id="IPR011953">
    <property type="entry name" value="Cobalto_CobN"/>
</dbReference>
<evidence type="ECO:0000313" key="3">
    <source>
        <dbReference type="Proteomes" id="UP000305921"/>
    </source>
</evidence>
<dbReference type="AlphaFoldDB" id="A0A5R9E467"/>
<gene>
    <name evidence="2" type="primary">cobN</name>
    <name evidence="2" type="ORF">FEF34_18110</name>
</gene>
<dbReference type="NCBIfam" id="TIGR02257">
    <property type="entry name" value="cobalto_cobN"/>
    <property type="match status" value="1"/>
</dbReference>
<dbReference type="CDD" id="cd10150">
    <property type="entry name" value="CobN_like"/>
    <property type="match status" value="1"/>
</dbReference>
<sequence>MTHATILLLSTSDTDLLSARAAEGPVRYRFANPSRLPLDRLPELVDGTDLVVVRLLGGVRAWQEGLDALLAQGRPVVVLTGEQAPDAQLMETSTVPIGIAAEAHAYLAHGGPDNLEQLARFLSDTVLLTGHGFAPPAPAPTWGELERTPRRDSGPLVAVLYYRAHHMSGNTAFVGALCDAVEDAGGRALPLYVASLRAPEPELLERLRDADAVVTTVLAAGGTRPAEAQAGGDDEAWDAGALASLDVPVLQALCLTGPRVAWEENDEGLSPLDAASQVAVPEFDGRLITVPFSFKEIDEDGLPAYVADPERAARVAGIAVRHARLRHIPNAEKRLALVLSAYPTKHSRIGNAVGLDTPASAVALLRRLLDEGYDFGTEEIPGLASGDGDELIRALIEAGGHDQDWLTEEQLARNPVRIPAADYRRWYATLPSELREAVEEHWGPAPGEMFVDRSRNPEGDIVLAALRRGNLLVVIQPPRGFGENPIAIYHDPDLPPSHHYLAAYRWIASPQSAGGTPQAEGSGGGGFGADAMIHLGKHGNLEWLPGKNAGLSAACAPDAALGDLPLVYPFLVNDPGEGTQAKRRVHATLIDHLVPPMARADSYGDIARLEQLLDEYAQISSMDPAKLPAIRAQIWTLIQAAKLDHDLGMEDRPDDDGFDDFLLHVDGWLCEVKDAQIRDGLHVLGGAPTGPERVNLVLSILRARQIWGGTTALPGLREALGLDESAATRTTADEAESRARALVEAMEDAGWDPAAVAAVAEGQGEAVADILDFAAREVVPRLAATTDELDHTVHALNGGFVPAGPSGSPLRGLVNVLPTGRNFYSVDPKAVPSRLAWETGQALAESLLERYRTDNGSWPTSVGLSLWGTSAMRTAGDDVAEALALLGVRPVWDDASRRVNGLEPVPLAELGRPRVDVTLRISGFFRDAFPHVIGLLDDAVRLAASLDEPVDENFVRAHAQADLAEHGDERRATTRIFGSRPGTYGAGLLQLIDSRDWRTDADLAEVYTVWGGYAYGRGLEGRAAREEMETAYRRIAVAAKNTDTREHDIADSDDYFQYHGGMVATVRALRGTAPEAYIGDSTRPETVRTRTLVEETSRVFRARVVNPRWIEAMRRHGYKGAFELAATVDYLFGYDATTGVIADWMYDKLAQAYVLDPENREFLQQANPWALHGIAERLLEAESRGMWEKPDPAVVDALRQVFLETEGDLEGDG</sequence>
<organism evidence="2 3">
    <name type="scientific">Streptomyces marianii</name>
    <dbReference type="NCBI Taxonomy" id="1817406"/>
    <lineage>
        <taxon>Bacteria</taxon>
        <taxon>Bacillati</taxon>
        <taxon>Actinomycetota</taxon>
        <taxon>Actinomycetes</taxon>
        <taxon>Kitasatosporales</taxon>
        <taxon>Streptomycetaceae</taxon>
        <taxon>Streptomyces</taxon>
    </lineage>
</organism>
<dbReference type="PANTHER" id="PTHR44119">
    <property type="entry name" value="MAGNESIUM-CHELATASE SUBUNIT CHLH, CHLOROPLASTIC"/>
    <property type="match status" value="1"/>
</dbReference>